<evidence type="ECO:0000259" key="2">
    <source>
        <dbReference type="Pfam" id="PF20448"/>
    </source>
</evidence>
<dbReference type="RefSeq" id="WP_345205533.1">
    <property type="nucleotide sequence ID" value="NZ_BAABHX010000004.1"/>
</dbReference>
<evidence type="ECO:0000313" key="4">
    <source>
        <dbReference type="Proteomes" id="UP001500353"/>
    </source>
</evidence>
<name>A0ABP9MJ36_9FLAO</name>
<organism evidence="3 4">
    <name type="scientific">Chryseobacterium ginsengisoli</name>
    <dbReference type="NCBI Taxonomy" id="363853"/>
    <lineage>
        <taxon>Bacteria</taxon>
        <taxon>Pseudomonadati</taxon>
        <taxon>Bacteroidota</taxon>
        <taxon>Flavobacteriia</taxon>
        <taxon>Flavobacteriales</taxon>
        <taxon>Weeksellaceae</taxon>
        <taxon>Chryseobacterium group</taxon>
        <taxon>Chryseobacterium</taxon>
    </lineage>
</organism>
<sequence length="164" mass="19038">MKIIITILALRMLISSLTSCQAIIDLHNTYPTNTPNTYYKDIGDKFNPYEGTWVYDDGTSYFKIILVKKIKFPIWQYFQDCIIGGFQYKKNGVEVINNLNIIQSDPIKYPISGNWIGEPTLSPFDQYTTDNNYVKLSIKENDCFSNIYLRVLTLNGQPLYKYSK</sequence>
<dbReference type="Proteomes" id="UP001500353">
    <property type="component" value="Unassembled WGS sequence"/>
</dbReference>
<keyword evidence="1" id="KW-0732">Signal</keyword>
<evidence type="ECO:0000256" key="1">
    <source>
        <dbReference type="SAM" id="SignalP"/>
    </source>
</evidence>
<feature type="signal peptide" evidence="1">
    <location>
        <begin position="1"/>
        <end position="22"/>
    </location>
</feature>
<dbReference type="InterPro" id="IPR046551">
    <property type="entry name" value="DUF6705"/>
</dbReference>
<comment type="caution">
    <text evidence="3">The sequence shown here is derived from an EMBL/GenBank/DDBJ whole genome shotgun (WGS) entry which is preliminary data.</text>
</comment>
<dbReference type="Pfam" id="PF20448">
    <property type="entry name" value="DUF6705"/>
    <property type="match status" value="1"/>
</dbReference>
<accession>A0ABP9MJ36</accession>
<keyword evidence="4" id="KW-1185">Reference proteome</keyword>
<feature type="domain" description="DUF6705" evidence="2">
    <location>
        <begin position="1"/>
        <end position="140"/>
    </location>
</feature>
<protein>
    <recommendedName>
        <fullName evidence="2">DUF6705 domain-containing protein</fullName>
    </recommendedName>
</protein>
<gene>
    <name evidence="3" type="ORF">GCM10023210_29380</name>
</gene>
<proteinExistence type="predicted"/>
<dbReference type="EMBL" id="BAABHX010000004">
    <property type="protein sequence ID" value="GAA5096023.1"/>
    <property type="molecule type" value="Genomic_DNA"/>
</dbReference>
<evidence type="ECO:0000313" key="3">
    <source>
        <dbReference type="EMBL" id="GAA5096023.1"/>
    </source>
</evidence>
<reference evidence="4" key="1">
    <citation type="journal article" date="2019" name="Int. J. Syst. Evol. Microbiol.">
        <title>The Global Catalogue of Microorganisms (GCM) 10K type strain sequencing project: providing services to taxonomists for standard genome sequencing and annotation.</title>
        <authorList>
            <consortium name="The Broad Institute Genomics Platform"/>
            <consortium name="The Broad Institute Genome Sequencing Center for Infectious Disease"/>
            <person name="Wu L."/>
            <person name="Ma J."/>
        </authorList>
    </citation>
    <scope>NUCLEOTIDE SEQUENCE [LARGE SCALE GENOMIC DNA]</scope>
    <source>
        <strain evidence="4">JCM 18019</strain>
    </source>
</reference>
<feature type="chain" id="PRO_5046259428" description="DUF6705 domain-containing protein" evidence="1">
    <location>
        <begin position="23"/>
        <end position="164"/>
    </location>
</feature>